<keyword evidence="4" id="KW-1185">Reference proteome</keyword>
<name>A0A2P6TH49_CHLSO</name>
<dbReference type="InterPro" id="IPR036047">
    <property type="entry name" value="F-box-like_dom_sf"/>
</dbReference>
<evidence type="ECO:0000256" key="1">
    <source>
        <dbReference type="ARBA" id="ARBA00004430"/>
    </source>
</evidence>
<dbReference type="SUPFAM" id="SSF52047">
    <property type="entry name" value="RNI-like"/>
    <property type="match status" value="1"/>
</dbReference>
<dbReference type="PANTHER" id="PTHR38926">
    <property type="entry name" value="F-BOX DOMAIN CONTAINING PROTEIN, EXPRESSED"/>
    <property type="match status" value="1"/>
</dbReference>
<dbReference type="SUPFAM" id="SSF81383">
    <property type="entry name" value="F-box domain"/>
    <property type="match status" value="1"/>
</dbReference>
<reference evidence="3 4" key="1">
    <citation type="journal article" date="2018" name="Plant J.">
        <title>Genome sequences of Chlorella sorokiniana UTEX 1602 and Micractinium conductrix SAG 241.80: implications to maltose excretion by a green alga.</title>
        <authorList>
            <person name="Arriola M.B."/>
            <person name="Velmurugan N."/>
            <person name="Zhang Y."/>
            <person name="Plunkett M.H."/>
            <person name="Hondzo H."/>
            <person name="Barney B.M."/>
        </authorList>
    </citation>
    <scope>NUCLEOTIDE SEQUENCE [LARGE SCALE GENOMIC DNA]</scope>
    <source>
        <strain evidence="4">UTEX 1602</strain>
    </source>
</reference>
<evidence type="ECO:0000313" key="4">
    <source>
        <dbReference type="Proteomes" id="UP000239899"/>
    </source>
</evidence>
<dbReference type="PANTHER" id="PTHR38926:SF5">
    <property type="entry name" value="F-BOX AND LEUCINE-RICH REPEAT PROTEIN 6"/>
    <property type="match status" value="1"/>
</dbReference>
<accession>A0A2P6TH49</accession>
<dbReference type="STRING" id="3076.A0A2P6TH49"/>
<dbReference type="Gene3D" id="1.20.1280.50">
    <property type="match status" value="1"/>
</dbReference>
<protein>
    <submittedName>
        <fullName evidence="3">Tubby-like F-box 3 isoform X2</fullName>
    </submittedName>
</protein>
<dbReference type="EMBL" id="LHPG02000016">
    <property type="protein sequence ID" value="PRW33618.1"/>
    <property type="molecule type" value="Genomic_DNA"/>
</dbReference>
<proteinExistence type="predicted"/>
<dbReference type="Gene3D" id="3.80.10.10">
    <property type="entry name" value="Ribonuclease Inhibitor"/>
    <property type="match status" value="1"/>
</dbReference>
<evidence type="ECO:0000259" key="2">
    <source>
        <dbReference type="PROSITE" id="PS50181"/>
    </source>
</evidence>
<comment type="subcellular location">
    <subcellularLocation>
        <location evidence="1">Cytoplasm</location>
        <location evidence="1">Cytoskeleton</location>
        <location evidence="1">Cilium axoneme</location>
    </subcellularLocation>
</comment>
<sequence length="477" mass="51705">MALRRPAAGAAPLQQQYGTLYISSLPPDLLLLAFRRVPLAERHSALALVCRQWAELVHSPALLDSLDMPIEIDSGRPLPRMRLLADWLVRRAAGHVRRLHVEIKTFVENDDENSYLAAAGQRREAAAALIAALPQLAGGLRELSLDTSHLPLPPLTATWLAPLAGLTSLALISDSGILGPVETLRCLTALQRLRLDGNVSMPAKLPPAVTSFWLRSMAAYMPGQEAAPSELGSLQELTLVALWDRTNNHAFLARLHSSLTALSLTLVAKAPACLAQLSQLRVLASDDIGGWLKEADKQILEQALPRLQHLTAVHILSPSLPGSLAAISSLQHLDTVCWQDATAAAAPLPGGPWLAHLRRLALSSYFLSDAASLATLSGASQLERLGVRDTYKVLQPQGRRGRQEPVPLTAEVQRITAWAERHPSLQLLALERVPLDALHVGKSPRPKRAAQLRPGLLLHEVEDVFLAACGLVRQDPF</sequence>
<dbReference type="InterPro" id="IPR001810">
    <property type="entry name" value="F-box_dom"/>
</dbReference>
<dbReference type="InterPro" id="IPR032675">
    <property type="entry name" value="LRR_dom_sf"/>
</dbReference>
<dbReference type="PROSITE" id="PS50181">
    <property type="entry name" value="FBOX"/>
    <property type="match status" value="1"/>
</dbReference>
<gene>
    <name evidence="3" type="ORF">C2E21_7630</name>
</gene>
<dbReference type="OrthoDB" id="1470711at2759"/>
<dbReference type="AlphaFoldDB" id="A0A2P6TH49"/>
<dbReference type="Pfam" id="PF00646">
    <property type="entry name" value="F-box"/>
    <property type="match status" value="1"/>
</dbReference>
<organism evidence="3 4">
    <name type="scientific">Chlorella sorokiniana</name>
    <name type="common">Freshwater green alga</name>
    <dbReference type="NCBI Taxonomy" id="3076"/>
    <lineage>
        <taxon>Eukaryota</taxon>
        <taxon>Viridiplantae</taxon>
        <taxon>Chlorophyta</taxon>
        <taxon>core chlorophytes</taxon>
        <taxon>Trebouxiophyceae</taxon>
        <taxon>Chlorellales</taxon>
        <taxon>Chlorellaceae</taxon>
        <taxon>Chlorella clade</taxon>
        <taxon>Chlorella</taxon>
    </lineage>
</organism>
<dbReference type="GO" id="GO:0005930">
    <property type="term" value="C:axoneme"/>
    <property type="evidence" value="ECO:0007669"/>
    <property type="project" value="UniProtKB-SubCell"/>
</dbReference>
<evidence type="ECO:0000313" key="3">
    <source>
        <dbReference type="EMBL" id="PRW33618.1"/>
    </source>
</evidence>
<comment type="caution">
    <text evidence="3">The sequence shown here is derived from an EMBL/GenBank/DDBJ whole genome shotgun (WGS) entry which is preliminary data.</text>
</comment>
<feature type="domain" description="F-box" evidence="2">
    <location>
        <begin position="19"/>
        <end position="66"/>
    </location>
</feature>
<dbReference type="Proteomes" id="UP000239899">
    <property type="component" value="Unassembled WGS sequence"/>
</dbReference>